<proteinExistence type="predicted"/>
<reference evidence="1" key="1">
    <citation type="journal article" date="2013" name="J. Plant Res.">
        <title>Effect of fungi and light on seed germination of three Opuntia species from semiarid lands of central Mexico.</title>
        <authorList>
            <person name="Delgado-Sanchez P."/>
            <person name="Jimenez-Bremont J.F."/>
            <person name="Guerrero-Gonzalez Mde L."/>
            <person name="Flores J."/>
        </authorList>
    </citation>
    <scope>NUCLEOTIDE SEQUENCE</scope>
    <source>
        <tissue evidence="1">Cladode</tissue>
    </source>
</reference>
<dbReference type="AlphaFoldDB" id="A0A7C9AS41"/>
<accession>A0A7C9AS41</accession>
<evidence type="ECO:0000313" key="1">
    <source>
        <dbReference type="EMBL" id="MBA4673570.1"/>
    </source>
</evidence>
<name>A0A7C9AS41_OPUST</name>
<reference evidence="1" key="2">
    <citation type="submission" date="2020-07" db="EMBL/GenBank/DDBJ databases">
        <authorList>
            <person name="Vera ALvarez R."/>
            <person name="Arias-Moreno D.M."/>
            <person name="Jimenez-Jacinto V."/>
            <person name="Jimenez-Bremont J.F."/>
            <person name="Swaminathan K."/>
            <person name="Moose S.P."/>
            <person name="Guerrero-Gonzalez M.L."/>
            <person name="Marino-Ramirez L."/>
            <person name="Landsman D."/>
            <person name="Rodriguez-Kessler M."/>
            <person name="Delgado-Sanchez P."/>
        </authorList>
    </citation>
    <scope>NUCLEOTIDE SEQUENCE</scope>
    <source>
        <tissue evidence="1">Cladode</tissue>
    </source>
</reference>
<organism evidence="1">
    <name type="scientific">Opuntia streptacantha</name>
    <name type="common">Prickly pear cactus</name>
    <name type="synonym">Opuntia cardona</name>
    <dbReference type="NCBI Taxonomy" id="393608"/>
    <lineage>
        <taxon>Eukaryota</taxon>
        <taxon>Viridiplantae</taxon>
        <taxon>Streptophyta</taxon>
        <taxon>Embryophyta</taxon>
        <taxon>Tracheophyta</taxon>
        <taxon>Spermatophyta</taxon>
        <taxon>Magnoliopsida</taxon>
        <taxon>eudicotyledons</taxon>
        <taxon>Gunneridae</taxon>
        <taxon>Pentapetalae</taxon>
        <taxon>Caryophyllales</taxon>
        <taxon>Cactineae</taxon>
        <taxon>Cactaceae</taxon>
        <taxon>Opuntioideae</taxon>
        <taxon>Opuntia</taxon>
    </lineage>
</organism>
<protein>
    <submittedName>
        <fullName evidence="1">Uncharacterized protein</fullName>
    </submittedName>
</protein>
<sequence>MIRNPCPPQGIIKWGHFRPSNIDPKQCFKPIFGETSGFNHPIRIHFLGSVQNQVCWGRDNLNRTSKTEFRLLRRYERNFKFITINPQNKLPNFNIFLRQRIKIVQQQVPIS</sequence>
<dbReference type="EMBL" id="GISG01259395">
    <property type="protein sequence ID" value="MBA4673570.1"/>
    <property type="molecule type" value="Transcribed_RNA"/>
</dbReference>